<dbReference type="InterPro" id="IPR012319">
    <property type="entry name" value="FPG_cat"/>
</dbReference>
<dbReference type="SMART" id="SM01232">
    <property type="entry name" value="H2TH"/>
    <property type="match status" value="1"/>
</dbReference>
<proteinExistence type="inferred from homology"/>
<keyword evidence="12" id="KW-0326">Glycosidase</keyword>
<evidence type="ECO:0000256" key="5">
    <source>
        <dbReference type="ARBA" id="ARBA00022771"/>
    </source>
</evidence>
<dbReference type="Proteomes" id="UP001500200">
    <property type="component" value="Unassembled WGS sequence"/>
</dbReference>
<keyword evidence="7" id="KW-0862">Zinc</keyword>
<evidence type="ECO:0000256" key="2">
    <source>
        <dbReference type="ARBA" id="ARBA00012720"/>
    </source>
</evidence>
<dbReference type="SUPFAM" id="SSF57716">
    <property type="entry name" value="Glucocorticoid receptor-like (DNA-binding domain)"/>
    <property type="match status" value="1"/>
</dbReference>
<keyword evidence="8" id="KW-0238">DNA-binding</keyword>
<protein>
    <recommendedName>
        <fullName evidence="2">DNA-(apurinic or apyrimidinic site) lyase</fullName>
        <ecNumber evidence="2">4.2.99.18</ecNumber>
    </recommendedName>
</protein>
<keyword evidence="5 13" id="KW-0863">Zinc-finger</keyword>
<keyword evidence="17" id="KW-1185">Reference proteome</keyword>
<feature type="domain" description="Formamidopyrimidine-DNA glycosylase catalytic" evidence="15">
    <location>
        <begin position="2"/>
        <end position="205"/>
    </location>
</feature>
<keyword evidence="11" id="KW-0511">Multifunctional enzyme</keyword>
<comment type="similarity">
    <text evidence="1">Belongs to the FPG family.</text>
</comment>
<evidence type="ECO:0000259" key="14">
    <source>
        <dbReference type="PROSITE" id="PS51066"/>
    </source>
</evidence>
<evidence type="ECO:0000256" key="3">
    <source>
        <dbReference type="ARBA" id="ARBA00022723"/>
    </source>
</evidence>
<dbReference type="InterPro" id="IPR015886">
    <property type="entry name" value="H2TH_FPG"/>
</dbReference>
<dbReference type="SUPFAM" id="SSF81624">
    <property type="entry name" value="N-terminal domain of MutM-like DNA repair proteins"/>
    <property type="match status" value="1"/>
</dbReference>
<dbReference type="RefSeq" id="WP_345451496.1">
    <property type="nucleotide sequence ID" value="NZ_BAABKK010000026.1"/>
</dbReference>
<dbReference type="InterPro" id="IPR000214">
    <property type="entry name" value="Znf_DNA_glyclase/AP_lyase"/>
</dbReference>
<dbReference type="PANTHER" id="PTHR42697">
    <property type="entry name" value="ENDONUCLEASE 8"/>
    <property type="match status" value="1"/>
</dbReference>
<comment type="caution">
    <text evidence="16">The sequence shown here is derived from an EMBL/GenBank/DDBJ whole genome shotgun (WGS) entry which is preliminary data.</text>
</comment>
<keyword evidence="3" id="KW-0479">Metal-binding</keyword>
<evidence type="ECO:0000313" key="16">
    <source>
        <dbReference type="EMBL" id="GAA5198804.1"/>
    </source>
</evidence>
<sequence>MPEGDSIWRAAAELHKALAGQTLVSSDFRVPRFATLNLAGWTVSEVVPRGKHLLMRLLEPTEASPVATGPAGDAGSAYASPAEAGSAAASPAEAGWEAAARPRRALTIHSHLKMEGSWQVYAPGGRWRKPGHTARCVLRTATADVVGFSLGILEVIPTPDESRVVGHLGPDLLGPGWDAEEAVRRLRAAPDTPIGVALLDQRNLAGIGNIYRCEACFLAGVHPASPVSAVKDLAAMLTEAKGLLEANLGPGRRMTRGTAFPGVRGIPRSGFWVYGREHQPCLRCGTPIRRGLLGPASGLEDRTIYFCPKCQPGP</sequence>
<evidence type="ECO:0000256" key="6">
    <source>
        <dbReference type="ARBA" id="ARBA00022801"/>
    </source>
</evidence>
<gene>
    <name evidence="16" type="ORF">GCM10023346_36960</name>
</gene>
<evidence type="ECO:0000256" key="10">
    <source>
        <dbReference type="ARBA" id="ARBA00023239"/>
    </source>
</evidence>
<evidence type="ECO:0000256" key="11">
    <source>
        <dbReference type="ARBA" id="ARBA00023268"/>
    </source>
</evidence>
<dbReference type="SMART" id="SM00898">
    <property type="entry name" value="Fapy_DNA_glyco"/>
    <property type="match status" value="1"/>
</dbReference>
<evidence type="ECO:0000256" key="8">
    <source>
        <dbReference type="ARBA" id="ARBA00023125"/>
    </source>
</evidence>
<dbReference type="InterPro" id="IPR035937">
    <property type="entry name" value="FPG_N"/>
</dbReference>
<keyword evidence="4" id="KW-0227">DNA damage</keyword>
<evidence type="ECO:0000259" key="15">
    <source>
        <dbReference type="PROSITE" id="PS51068"/>
    </source>
</evidence>
<dbReference type="Gene3D" id="3.20.190.10">
    <property type="entry name" value="MutM-like, N-terminal"/>
    <property type="match status" value="1"/>
</dbReference>
<dbReference type="Gene3D" id="1.10.8.50">
    <property type="match status" value="1"/>
</dbReference>
<dbReference type="EMBL" id="BAABKK010000026">
    <property type="protein sequence ID" value="GAA5198804.1"/>
    <property type="molecule type" value="Genomic_DNA"/>
</dbReference>
<dbReference type="PROSITE" id="PS51066">
    <property type="entry name" value="ZF_FPG_2"/>
    <property type="match status" value="1"/>
</dbReference>
<evidence type="ECO:0000256" key="7">
    <source>
        <dbReference type="ARBA" id="ARBA00022833"/>
    </source>
</evidence>
<keyword evidence="6" id="KW-0378">Hydrolase</keyword>
<evidence type="ECO:0000256" key="13">
    <source>
        <dbReference type="PROSITE-ProRule" id="PRU00391"/>
    </source>
</evidence>
<organism evidence="16 17">
    <name type="scientific">Arthrobacter gyeryongensis</name>
    <dbReference type="NCBI Taxonomy" id="1650592"/>
    <lineage>
        <taxon>Bacteria</taxon>
        <taxon>Bacillati</taxon>
        <taxon>Actinomycetota</taxon>
        <taxon>Actinomycetes</taxon>
        <taxon>Micrococcales</taxon>
        <taxon>Micrococcaceae</taxon>
        <taxon>Arthrobacter</taxon>
    </lineage>
</organism>
<name>A0ABP9SMS4_9MICC</name>
<evidence type="ECO:0000256" key="4">
    <source>
        <dbReference type="ARBA" id="ARBA00022763"/>
    </source>
</evidence>
<evidence type="ECO:0000256" key="12">
    <source>
        <dbReference type="ARBA" id="ARBA00023295"/>
    </source>
</evidence>
<dbReference type="InterPro" id="IPR010979">
    <property type="entry name" value="Ribosomal_uS13-like_H2TH"/>
</dbReference>
<keyword evidence="9" id="KW-0234">DNA repair</keyword>
<reference evidence="17" key="1">
    <citation type="journal article" date="2019" name="Int. J. Syst. Evol. Microbiol.">
        <title>The Global Catalogue of Microorganisms (GCM) 10K type strain sequencing project: providing services to taxonomists for standard genome sequencing and annotation.</title>
        <authorList>
            <consortium name="The Broad Institute Genomics Platform"/>
            <consortium name="The Broad Institute Genome Sequencing Center for Infectious Disease"/>
            <person name="Wu L."/>
            <person name="Ma J."/>
        </authorList>
    </citation>
    <scope>NUCLEOTIDE SEQUENCE [LARGE SCALE GENOMIC DNA]</scope>
    <source>
        <strain evidence="17">JCM 18514</strain>
    </source>
</reference>
<evidence type="ECO:0000256" key="1">
    <source>
        <dbReference type="ARBA" id="ARBA00009409"/>
    </source>
</evidence>
<feature type="domain" description="FPG-type" evidence="14">
    <location>
        <begin position="272"/>
        <end position="312"/>
    </location>
</feature>
<dbReference type="EC" id="4.2.99.18" evidence="2"/>
<dbReference type="InterPro" id="IPR044090">
    <property type="entry name" value="Nei2_N"/>
</dbReference>
<dbReference type="CDD" id="cd08971">
    <property type="entry name" value="AcNei2_N"/>
    <property type="match status" value="1"/>
</dbReference>
<dbReference type="PROSITE" id="PS51068">
    <property type="entry name" value="FPG_CAT"/>
    <property type="match status" value="1"/>
</dbReference>
<dbReference type="SUPFAM" id="SSF46946">
    <property type="entry name" value="S13-like H2TH domain"/>
    <property type="match status" value="1"/>
</dbReference>
<dbReference type="Pfam" id="PF06831">
    <property type="entry name" value="H2TH"/>
    <property type="match status" value="1"/>
</dbReference>
<keyword evidence="10" id="KW-0456">Lyase</keyword>
<dbReference type="PANTHER" id="PTHR42697:SF1">
    <property type="entry name" value="ENDONUCLEASE 8"/>
    <property type="match status" value="1"/>
</dbReference>
<evidence type="ECO:0000313" key="17">
    <source>
        <dbReference type="Proteomes" id="UP001500200"/>
    </source>
</evidence>
<evidence type="ECO:0000256" key="9">
    <source>
        <dbReference type="ARBA" id="ARBA00023204"/>
    </source>
</evidence>
<accession>A0ABP9SMS4</accession>